<evidence type="ECO:0000313" key="2">
    <source>
        <dbReference type="EMBL" id="STY94148.1"/>
    </source>
</evidence>
<gene>
    <name evidence="2" type="ORF">NCTC9426_02886</name>
</gene>
<dbReference type="PANTHER" id="PTHR34580">
    <property type="match status" value="1"/>
</dbReference>
<dbReference type="InterPro" id="IPR026881">
    <property type="entry name" value="WYL_dom"/>
</dbReference>
<protein>
    <recommendedName>
        <fullName evidence="1">WYL domain-containing protein</fullName>
    </recommendedName>
</protein>
<name>A0A378Q1R5_MORBO</name>
<feature type="domain" description="WYL" evidence="1">
    <location>
        <begin position="154"/>
        <end position="222"/>
    </location>
</feature>
<dbReference type="InterPro" id="IPR051534">
    <property type="entry name" value="CBASS_pafABC_assoc_protein"/>
</dbReference>
<evidence type="ECO:0000313" key="3">
    <source>
        <dbReference type="Proteomes" id="UP000254133"/>
    </source>
</evidence>
<dbReference type="EMBL" id="UGPZ01000003">
    <property type="protein sequence ID" value="STY94148.1"/>
    <property type="molecule type" value="Genomic_DNA"/>
</dbReference>
<dbReference type="Proteomes" id="UP000254133">
    <property type="component" value="Unassembled WGS sequence"/>
</dbReference>
<sequence length="277" mass="31616">MSKSNSDGALFLLELLRLIPRHGKITAKDLQQKLANLGYPRSERTIQRQLDMISHHFAIERDDRAKPYGYAWAKDAKTLDLAGLSAEQSLLLSLAYDELRFLLPANISHGLNGFFESVERHLRDQTKPEVSAWRNKVASVPPTFPLLPPAIDDDVFASISQALFENRYLDIIYQAHRKKPKPDTVMPLALVRQEPRLYLVVKYKGYEDVRHLAVNRIKSATISMFDFKRPDDFDLQDYIAKGHFGIGDGSQVRLSFCIDKHQGFHLTETPLSTDQII</sequence>
<dbReference type="RefSeq" id="WP_115370182.1">
    <property type="nucleotide sequence ID" value="NZ_UGPZ01000003.1"/>
</dbReference>
<dbReference type="PROSITE" id="PS52050">
    <property type="entry name" value="WYL"/>
    <property type="match status" value="1"/>
</dbReference>
<organism evidence="2 3">
    <name type="scientific">Moraxella bovis</name>
    <dbReference type="NCBI Taxonomy" id="476"/>
    <lineage>
        <taxon>Bacteria</taxon>
        <taxon>Pseudomonadati</taxon>
        <taxon>Pseudomonadota</taxon>
        <taxon>Gammaproteobacteria</taxon>
        <taxon>Moraxellales</taxon>
        <taxon>Moraxellaceae</taxon>
        <taxon>Moraxella</taxon>
    </lineage>
</organism>
<dbReference type="PANTHER" id="PTHR34580:SF1">
    <property type="entry name" value="PROTEIN PAFC"/>
    <property type="match status" value="1"/>
</dbReference>
<evidence type="ECO:0000259" key="1">
    <source>
        <dbReference type="Pfam" id="PF13280"/>
    </source>
</evidence>
<proteinExistence type="predicted"/>
<dbReference type="AlphaFoldDB" id="A0A378Q1R5"/>
<reference evidence="2 3" key="1">
    <citation type="submission" date="2018-06" db="EMBL/GenBank/DDBJ databases">
        <authorList>
            <consortium name="Pathogen Informatics"/>
            <person name="Doyle S."/>
        </authorList>
    </citation>
    <scope>NUCLEOTIDE SEQUENCE [LARGE SCALE GENOMIC DNA]</scope>
    <source>
        <strain evidence="2 3">NCTC9426</strain>
    </source>
</reference>
<dbReference type="Pfam" id="PF13280">
    <property type="entry name" value="WYL"/>
    <property type="match status" value="1"/>
</dbReference>
<accession>A0A378Q1R5</accession>